<sequence>MNVFVFFALLVATICALDCQEGTTYVKILKQSMSYSSEESFSISNASGVLVQSITLTDNVLQTFEYCLSSTPNSQYTLKLIDSYGDSWASGSWLEVRGIYDNTVFKNMMTDPYQEVYTLSLYYAILKNASWKMSSSASGTWTEFSFDDSTWTSVTLGSTSTEVSGAQFFRKTFTGLADMAAYDLRLNYMEGIVAYVNGVEIFRDNLAAGPVSSSTVAAGAYAAYEYRGVMRPGMEVSTAQSVLAVGLFFTTASNPVSFDAFMALLAPSTVGAPCALVAANVTVSGSYPDVMDSFDFDRDTYLATPLTDEGADVFMAFTANPFVNGLRIWPSSSAEEAPEADYTPVMSTAGLSYQNERDQFAFAYFHGGLYRNYKLHVSGTASGTLSLYELHPLVCAISVPQSIAFTAATFTALVNYDEVSIRPVVSDFHDCTLQPALPAGVTFTAATCSLSGVPTAVLAATVFTMTSTLSGQSYTGSFTLEVKSCAQTIVDLRRVYLSAATSEFFHIRNSANELVYAIQAGTTQEADTTTHTYLCLPADVYTVTLESHALLWIADSFLYVDALFSEDDKETVLRARFDSLLGLSTAEFSTVYPVPAAAQWKYKMGEVPAGWQTGDVSAWAEAAKDSFPDSSNNLQLYRKSFNVASLEGFAGVVLSLRYRFGCVVYLNGHEVFRNGVVGELSTASVAENIYDSTMYRVISLPLQAVVMGSTQATQYVQQGANTIAVALVSTSSSRGSDFDCAVRLMVDGEARVLEGYAVSSNLYGNPMGAFDDCSDYYVYQNNCYGTATLDISFEDDRRECVTAVIVQLQAEQMGNYLKNFVFQGRNTDSEVWTTLRTVAALGWSQKGQAKRILIPNHVAYNQYRFTDFNKDQTSCQWEAARFSLLACNANANVPDLKYVEAGEEVAIYKNIEMAEIFPNSDEYLNFVIQPELPAGVSMDPNTGMISGTATAEAALVVYTITASKFNGETKTATLPLKVMVCAGDRSLVTLVARTDTWPHENYFKLYEGRGTGGAVKAQGDGFPVANALNYADWCLLHGIYTVELGDTANDGWVSPAGWYLSVDVGAMKFEMGQVPNEPKSVSTVFSSYFPFQVEYSDWAVSKTGVAGDWNSVSFDASAWQTVKAAAIGTNNEITTYIRKEFSIPSLEDYQVLNVRVKYTGGVVVYVNGHKVARFNLEEGFDKDTQSIEAKAEPVFSVFHVILNTVQAATDKNVIAFEVHRPKETSSSEPVVFDATGVFGVNECSVVLDSYSSITEGYENYFDLSPVTFRTLENTVGTAFEWTVENLEGSRFNAYAWQTSVISTGWGFSLYARSAAEEEYLTAFEALGQQTLHRARAQWDVPVGIAGFRQFKHVVDAAASSPVVGHGVLFLYCKASGAVCPGVGEYPTVAEGQMSPAACAEGFHGYSYRNCSNGQLSEVHTDRCLYNLPSNLTYYLSEYLFVIDTEVSTGAPAFTNLITEFFLDEACTLPAGVTLDSRTGEIRGKPTAAMEKTTLTIHGKNPEGATFTTVTISVRKGLCYPEGSFGLTEVGETASYNCALDGNYVGTRTRACVLGERDGEWQNAKGFCTSVMMLVVLVVVALVIIIIVLLVVIRVMGKKKAVGGKRGAVKTMKVAKGAKGAKNAKGVKV</sequence>
<name>A0A196SD79_BLAHN</name>
<dbReference type="SUPFAM" id="SSF49785">
    <property type="entry name" value="Galactose-binding domain-like"/>
    <property type="match status" value="1"/>
</dbReference>
<keyword evidence="1" id="KW-1133">Transmembrane helix</keyword>
<protein>
    <submittedName>
        <fullName evidence="3">He PIG protein family</fullName>
    </submittedName>
</protein>
<keyword evidence="1" id="KW-0472">Membrane</keyword>
<evidence type="ECO:0000313" key="4">
    <source>
        <dbReference type="Proteomes" id="UP000078348"/>
    </source>
</evidence>
<dbReference type="InterPro" id="IPR013783">
    <property type="entry name" value="Ig-like_fold"/>
</dbReference>
<dbReference type="Gene3D" id="2.60.40.10">
    <property type="entry name" value="Immunoglobulins"/>
    <property type="match status" value="3"/>
</dbReference>
<proteinExistence type="predicted"/>
<dbReference type="Gene3D" id="2.60.120.260">
    <property type="entry name" value="Galactose-binding domain-like"/>
    <property type="match status" value="3"/>
</dbReference>
<evidence type="ECO:0000313" key="3">
    <source>
        <dbReference type="EMBL" id="OAO15010.1"/>
    </source>
</evidence>
<dbReference type="EMBL" id="LXWW01000187">
    <property type="protein sequence ID" value="OAO15010.1"/>
    <property type="molecule type" value="Genomic_DNA"/>
</dbReference>
<feature type="signal peptide" evidence="2">
    <location>
        <begin position="1"/>
        <end position="16"/>
    </location>
</feature>
<accession>A0A196SD79</accession>
<keyword evidence="1" id="KW-0812">Transmembrane</keyword>
<comment type="caution">
    <text evidence="3">The sequence shown here is derived from an EMBL/GenBank/DDBJ whole genome shotgun (WGS) entry which is preliminary data.</text>
</comment>
<organism evidence="3 4">
    <name type="scientific">Blastocystis sp. subtype 1 (strain ATCC 50177 / NandII)</name>
    <dbReference type="NCBI Taxonomy" id="478820"/>
    <lineage>
        <taxon>Eukaryota</taxon>
        <taxon>Sar</taxon>
        <taxon>Stramenopiles</taxon>
        <taxon>Bigyra</taxon>
        <taxon>Opalozoa</taxon>
        <taxon>Opalinata</taxon>
        <taxon>Blastocystidae</taxon>
        <taxon>Blastocystis</taxon>
    </lineage>
</organism>
<dbReference type="Proteomes" id="UP000078348">
    <property type="component" value="Unassembled WGS sequence"/>
</dbReference>
<evidence type="ECO:0000256" key="2">
    <source>
        <dbReference type="SAM" id="SignalP"/>
    </source>
</evidence>
<evidence type="ECO:0000256" key="1">
    <source>
        <dbReference type="SAM" id="Phobius"/>
    </source>
</evidence>
<keyword evidence="4" id="KW-1185">Reference proteome</keyword>
<keyword evidence="2" id="KW-0732">Signal</keyword>
<gene>
    <name evidence="3" type="ORF">AV274_3282</name>
</gene>
<dbReference type="Pfam" id="PF05345">
    <property type="entry name" value="He_PIG"/>
    <property type="match status" value="3"/>
</dbReference>
<reference evidence="3 4" key="1">
    <citation type="submission" date="2016-05" db="EMBL/GenBank/DDBJ databases">
        <title>Nuclear genome of Blastocystis sp. subtype 1 NandII.</title>
        <authorList>
            <person name="Gentekaki E."/>
            <person name="Curtis B."/>
            <person name="Stairs C."/>
            <person name="Eme L."/>
            <person name="Herman E."/>
            <person name="Klimes V."/>
            <person name="Arias M.C."/>
            <person name="Elias M."/>
            <person name="Hilliou F."/>
            <person name="Klute M."/>
            <person name="Malik S.-B."/>
            <person name="Pightling A."/>
            <person name="Rachubinski R."/>
            <person name="Salas D."/>
            <person name="Schlacht A."/>
            <person name="Suga H."/>
            <person name="Archibald J."/>
            <person name="Ball S.G."/>
            <person name="Clark G."/>
            <person name="Dacks J."/>
            <person name="Van Der Giezen M."/>
            <person name="Tsaousis A."/>
            <person name="Roger A."/>
        </authorList>
    </citation>
    <scope>NUCLEOTIDE SEQUENCE [LARGE SCALE GENOMIC DNA]</scope>
    <source>
        <strain evidence="4">ATCC 50177 / NandII</strain>
    </source>
</reference>
<feature type="chain" id="PRO_5008274551" evidence="2">
    <location>
        <begin position="17"/>
        <end position="1628"/>
    </location>
</feature>
<dbReference type="InterPro" id="IPR008979">
    <property type="entry name" value="Galactose-bd-like_sf"/>
</dbReference>
<feature type="transmembrane region" description="Helical" evidence="1">
    <location>
        <begin position="1570"/>
        <end position="1595"/>
    </location>
</feature>